<evidence type="ECO:0000313" key="1">
    <source>
        <dbReference type="EMBL" id="KAK7682703.1"/>
    </source>
</evidence>
<gene>
    <name evidence="1" type="ORF">QCA50_014086</name>
</gene>
<sequence>MDANLNDIVMTLLSLVGNLHKRMRSADDTTLGQFTWIPMVTCTFLDGDPDTDPRENKHRSLILDMAMLEVDCAGFQRSVPQASGVPLGI</sequence>
<protein>
    <submittedName>
        <fullName evidence="1">Uncharacterized protein</fullName>
    </submittedName>
</protein>
<accession>A0AAW0FM39</accession>
<reference evidence="1 2" key="1">
    <citation type="submission" date="2022-09" db="EMBL/GenBank/DDBJ databases">
        <authorList>
            <person name="Palmer J.M."/>
        </authorList>
    </citation>
    <scope>NUCLEOTIDE SEQUENCE [LARGE SCALE GENOMIC DNA]</scope>
    <source>
        <strain evidence="1 2">DSM 7382</strain>
    </source>
</reference>
<dbReference type="Proteomes" id="UP001385951">
    <property type="component" value="Unassembled WGS sequence"/>
</dbReference>
<dbReference type="AlphaFoldDB" id="A0AAW0FM39"/>
<dbReference type="EMBL" id="JASBNA010000034">
    <property type="protein sequence ID" value="KAK7682703.1"/>
    <property type="molecule type" value="Genomic_DNA"/>
</dbReference>
<keyword evidence="2" id="KW-1185">Reference proteome</keyword>
<name>A0AAW0FM39_9APHY</name>
<proteinExistence type="predicted"/>
<comment type="caution">
    <text evidence="1">The sequence shown here is derived from an EMBL/GenBank/DDBJ whole genome shotgun (WGS) entry which is preliminary data.</text>
</comment>
<organism evidence="1 2">
    <name type="scientific">Cerrena zonata</name>
    <dbReference type="NCBI Taxonomy" id="2478898"/>
    <lineage>
        <taxon>Eukaryota</taxon>
        <taxon>Fungi</taxon>
        <taxon>Dikarya</taxon>
        <taxon>Basidiomycota</taxon>
        <taxon>Agaricomycotina</taxon>
        <taxon>Agaricomycetes</taxon>
        <taxon>Polyporales</taxon>
        <taxon>Cerrenaceae</taxon>
        <taxon>Cerrena</taxon>
    </lineage>
</organism>
<evidence type="ECO:0000313" key="2">
    <source>
        <dbReference type="Proteomes" id="UP001385951"/>
    </source>
</evidence>